<accession>A0ABQ5RN73</accession>
<protein>
    <submittedName>
        <fullName evidence="2">Uncharacterized protein</fullName>
    </submittedName>
</protein>
<proteinExistence type="predicted"/>
<feature type="non-terminal residue" evidence="2">
    <location>
        <position position="191"/>
    </location>
</feature>
<comment type="caution">
    <text evidence="2">The sequence shown here is derived from an EMBL/GenBank/DDBJ whole genome shotgun (WGS) entry which is preliminary data.</text>
</comment>
<sequence>PGSILGGVQGEASGLVSGSLSPAPGLRDTGTGSGGGPQPQYPIVILQHPGLAESLPAAPAAASGAILRTPRASTGFPAMRLRPHPSDLTTSPRAAAFSAVRAPAPDSATASDSSGNGGSAGGHEGRARARSRLVPALPLLMYMHPPVLTASATNTPFGTAAEGSSSCLGTALSFGGAGSGCSGASAGWLAE</sequence>
<feature type="region of interest" description="Disordered" evidence="1">
    <location>
        <begin position="1"/>
        <end position="42"/>
    </location>
</feature>
<reference evidence="2 3" key="1">
    <citation type="journal article" date="2023" name="IScience">
        <title>Expanded male sex-determining region conserved during the evolution of homothallism in the green alga Volvox.</title>
        <authorList>
            <person name="Yamamoto K."/>
            <person name="Matsuzaki R."/>
            <person name="Mahakham W."/>
            <person name="Heman W."/>
            <person name="Sekimoto H."/>
            <person name="Kawachi M."/>
            <person name="Minakuchi Y."/>
            <person name="Toyoda A."/>
            <person name="Nozaki H."/>
        </authorList>
    </citation>
    <scope>NUCLEOTIDE SEQUENCE [LARGE SCALE GENOMIC DNA]</scope>
    <source>
        <strain evidence="2 3">NIES-4468</strain>
    </source>
</reference>
<evidence type="ECO:0000256" key="1">
    <source>
        <dbReference type="SAM" id="MobiDB-lite"/>
    </source>
</evidence>
<evidence type="ECO:0000313" key="3">
    <source>
        <dbReference type="Proteomes" id="UP001165090"/>
    </source>
</evidence>
<keyword evidence="3" id="KW-1185">Reference proteome</keyword>
<name>A0ABQ5RN73_9CHLO</name>
<feature type="region of interest" description="Disordered" evidence="1">
    <location>
        <begin position="100"/>
        <end position="128"/>
    </location>
</feature>
<dbReference type="EMBL" id="BSDZ01000003">
    <property type="protein sequence ID" value="GLI58551.1"/>
    <property type="molecule type" value="Genomic_DNA"/>
</dbReference>
<evidence type="ECO:0000313" key="2">
    <source>
        <dbReference type="EMBL" id="GLI58551.1"/>
    </source>
</evidence>
<feature type="non-terminal residue" evidence="2">
    <location>
        <position position="1"/>
    </location>
</feature>
<feature type="compositionally biased region" description="Low complexity" evidence="1">
    <location>
        <begin position="100"/>
        <end position="114"/>
    </location>
</feature>
<organism evidence="2 3">
    <name type="scientific">Volvox africanus</name>
    <dbReference type="NCBI Taxonomy" id="51714"/>
    <lineage>
        <taxon>Eukaryota</taxon>
        <taxon>Viridiplantae</taxon>
        <taxon>Chlorophyta</taxon>
        <taxon>core chlorophytes</taxon>
        <taxon>Chlorophyceae</taxon>
        <taxon>CS clade</taxon>
        <taxon>Chlamydomonadales</taxon>
        <taxon>Volvocaceae</taxon>
        <taxon>Volvox</taxon>
    </lineage>
</organism>
<gene>
    <name evidence="2" type="ORF">VaNZ11_000295</name>
</gene>
<dbReference type="Proteomes" id="UP001165090">
    <property type="component" value="Unassembled WGS sequence"/>
</dbReference>